<proteinExistence type="predicted"/>
<keyword evidence="3" id="KW-1185">Reference proteome</keyword>
<sequence>MTARMVPVLLLAVAAHACARPVRIPSAGDTAAAAERAGSRTPARAPDVDVVVENHNSSDVTVTLQGAGGRRVRLGNVSGSTTRTLRFAAELAAASQPLSLIAHPIGARETFTSERFTVQPGQQVVLTLGSRIGQSSVAVH</sequence>
<feature type="chain" id="PRO_5041218838" description="Copper chaperone PCu(A)C" evidence="1">
    <location>
        <begin position="20"/>
        <end position="140"/>
    </location>
</feature>
<dbReference type="EMBL" id="BRXS01000003">
    <property type="protein sequence ID" value="GLC25650.1"/>
    <property type="molecule type" value="Genomic_DNA"/>
</dbReference>
<evidence type="ECO:0000313" key="2">
    <source>
        <dbReference type="EMBL" id="GLC25650.1"/>
    </source>
</evidence>
<protein>
    <recommendedName>
        <fullName evidence="4">Copper chaperone PCu(A)C</fullName>
    </recommendedName>
</protein>
<keyword evidence="1" id="KW-0732">Signal</keyword>
<feature type="signal peptide" evidence="1">
    <location>
        <begin position="1"/>
        <end position="19"/>
    </location>
</feature>
<evidence type="ECO:0000256" key="1">
    <source>
        <dbReference type="SAM" id="SignalP"/>
    </source>
</evidence>
<name>A0AA37QFV6_9BACT</name>
<dbReference type="Proteomes" id="UP001161325">
    <property type="component" value="Unassembled WGS sequence"/>
</dbReference>
<evidence type="ECO:0008006" key="4">
    <source>
        <dbReference type="Google" id="ProtNLM"/>
    </source>
</evidence>
<reference evidence="2" key="1">
    <citation type="submission" date="2022-08" db="EMBL/GenBank/DDBJ databases">
        <title>Draft genome sequencing of Roseisolibacter agri AW1220.</title>
        <authorList>
            <person name="Tobiishi Y."/>
            <person name="Tonouchi A."/>
        </authorList>
    </citation>
    <scope>NUCLEOTIDE SEQUENCE</scope>
    <source>
        <strain evidence="2">AW1220</strain>
    </source>
</reference>
<organism evidence="2 3">
    <name type="scientific">Roseisolibacter agri</name>
    <dbReference type="NCBI Taxonomy" id="2014610"/>
    <lineage>
        <taxon>Bacteria</taxon>
        <taxon>Pseudomonadati</taxon>
        <taxon>Gemmatimonadota</taxon>
        <taxon>Gemmatimonadia</taxon>
        <taxon>Gemmatimonadales</taxon>
        <taxon>Gemmatimonadaceae</taxon>
        <taxon>Roseisolibacter</taxon>
    </lineage>
</organism>
<gene>
    <name evidence="2" type="ORF">rosag_21630</name>
</gene>
<dbReference type="AlphaFoldDB" id="A0AA37QFV6"/>
<accession>A0AA37QFV6</accession>
<comment type="caution">
    <text evidence="2">The sequence shown here is derived from an EMBL/GenBank/DDBJ whole genome shotgun (WGS) entry which is preliminary data.</text>
</comment>
<evidence type="ECO:0000313" key="3">
    <source>
        <dbReference type="Proteomes" id="UP001161325"/>
    </source>
</evidence>